<proteinExistence type="predicted"/>
<comment type="caution">
    <text evidence="2">The sequence shown here is derived from an EMBL/GenBank/DDBJ whole genome shotgun (WGS) entry which is preliminary data.</text>
</comment>
<dbReference type="InterPro" id="IPR025048">
    <property type="entry name" value="DUF3987"/>
</dbReference>
<reference evidence="2 3" key="1">
    <citation type="submission" date="2019-01" db="EMBL/GenBank/DDBJ databases">
        <title>Zoogloea oleivorans genome sequencing and assembly.</title>
        <authorList>
            <person name="Tancsics A."/>
            <person name="Farkas M."/>
            <person name="Kriszt B."/>
            <person name="Maroti G."/>
            <person name="Horvath B."/>
        </authorList>
    </citation>
    <scope>NUCLEOTIDE SEQUENCE [LARGE SCALE GENOMIC DNA]</scope>
    <source>
        <strain evidence="2 3">Buc</strain>
    </source>
</reference>
<dbReference type="Pfam" id="PF13148">
    <property type="entry name" value="DUF3987"/>
    <property type="match status" value="1"/>
</dbReference>
<protein>
    <submittedName>
        <fullName evidence="2">DUF3987 domain-containing protein</fullName>
    </submittedName>
</protein>
<evidence type="ECO:0000313" key="3">
    <source>
        <dbReference type="Proteomes" id="UP000389128"/>
    </source>
</evidence>
<organism evidence="2 3">
    <name type="scientific">Zoogloea oleivorans</name>
    <dbReference type="NCBI Taxonomy" id="1552750"/>
    <lineage>
        <taxon>Bacteria</taxon>
        <taxon>Pseudomonadati</taxon>
        <taxon>Pseudomonadota</taxon>
        <taxon>Betaproteobacteria</taxon>
        <taxon>Rhodocyclales</taxon>
        <taxon>Zoogloeaceae</taxon>
        <taxon>Zoogloea</taxon>
    </lineage>
</organism>
<gene>
    <name evidence="2" type="ORF">ETQ85_12735</name>
</gene>
<sequence>MKAPPPYEPASRDERAALAPAVGDPRTWPVSSWPDPQSLPEGLAPVAPFDYAMLPDRLRPWVQDVADRMQCPPDFVAVPMVAAAGNLIGRRCAIRPQAWSDWQEFPNLWGCIVGRPGMMKSPAMMAALAPVVRLEARALEEWTAAQGQWRAEAEIAKARAEARKGEATRALRKDPNALVDVASFCTPDQDEAPILRRYTVASATVEALAEKLIENPRGLLVVRDELPGWLAGLDREDAAELRAFLMTGWNGKDGWTFDRIGRGHRRVPAVCLGVIGGAQPGPLGEYLRAAMRGGASDDGMLARFGLLVWPETGGKWKNVDRYPDGPAKASAFAVFDELEALDPLARGAEQEDGEGPPFLRFTPEALEVFTDWRTDFEAGLRSGDLFPALESHLAKYRKLVPALALVFHLADGHSGPVGFASTLRALHWSTYLQTHARRCYGVAQSGEADTARRILERITKGDLQREGFGSRDVWRPGWAGLADQKRVADGLELLTELGHLESWQEPTRTKPKTLYVINPKSLPLALATH</sequence>
<dbReference type="OrthoDB" id="110640at2"/>
<keyword evidence="3" id="KW-1185">Reference proteome</keyword>
<dbReference type="EMBL" id="SDKK01000011">
    <property type="protein sequence ID" value="TYC56161.1"/>
    <property type="molecule type" value="Genomic_DNA"/>
</dbReference>
<feature type="region of interest" description="Disordered" evidence="1">
    <location>
        <begin position="1"/>
        <end position="37"/>
    </location>
</feature>
<dbReference type="Proteomes" id="UP000389128">
    <property type="component" value="Unassembled WGS sequence"/>
</dbReference>
<name>A0A6C2CQJ1_9RHOO</name>
<evidence type="ECO:0000313" key="2">
    <source>
        <dbReference type="EMBL" id="TYC56161.1"/>
    </source>
</evidence>
<evidence type="ECO:0000256" key="1">
    <source>
        <dbReference type="SAM" id="MobiDB-lite"/>
    </source>
</evidence>
<accession>A0A6C2CQJ1</accession>
<dbReference type="RefSeq" id="WP_148579455.1">
    <property type="nucleotide sequence ID" value="NZ_SDKK01000011.1"/>
</dbReference>
<dbReference type="AlphaFoldDB" id="A0A6C2CQJ1"/>